<feature type="transmembrane region" description="Helical" evidence="2">
    <location>
        <begin position="73"/>
        <end position="98"/>
    </location>
</feature>
<name>A0A7J8CI51_ROUAE</name>
<evidence type="ECO:0000256" key="1">
    <source>
        <dbReference type="SAM" id="MobiDB-lite"/>
    </source>
</evidence>
<reference evidence="3 4" key="1">
    <citation type="journal article" date="2020" name="Nature">
        <title>Six reference-quality genomes reveal evolution of bat adaptations.</title>
        <authorList>
            <person name="Jebb D."/>
            <person name="Huang Z."/>
            <person name="Pippel M."/>
            <person name="Hughes G.M."/>
            <person name="Lavrichenko K."/>
            <person name="Devanna P."/>
            <person name="Winkler S."/>
            <person name="Jermiin L.S."/>
            <person name="Skirmuntt E.C."/>
            <person name="Katzourakis A."/>
            <person name="Burkitt-Gray L."/>
            <person name="Ray D.A."/>
            <person name="Sullivan K.A.M."/>
            <person name="Roscito J.G."/>
            <person name="Kirilenko B.M."/>
            <person name="Davalos L.M."/>
            <person name="Corthals A.P."/>
            <person name="Power M.L."/>
            <person name="Jones G."/>
            <person name="Ransome R.D."/>
            <person name="Dechmann D.K.N."/>
            <person name="Locatelli A.G."/>
            <person name="Puechmaille S.J."/>
            <person name="Fedrigo O."/>
            <person name="Jarvis E.D."/>
            <person name="Hiller M."/>
            <person name="Vernes S.C."/>
            <person name="Myers E.W."/>
            <person name="Teeling E.C."/>
        </authorList>
    </citation>
    <scope>NUCLEOTIDE SEQUENCE [LARGE SCALE GENOMIC DNA]</scope>
    <source>
        <strain evidence="3">MRouAeg1</strain>
        <tissue evidence="3">Muscle</tissue>
    </source>
</reference>
<feature type="compositionally biased region" description="Low complexity" evidence="1">
    <location>
        <begin position="10"/>
        <end position="22"/>
    </location>
</feature>
<evidence type="ECO:0008006" key="5">
    <source>
        <dbReference type="Google" id="ProtNLM"/>
    </source>
</evidence>
<dbReference type="AlphaFoldDB" id="A0A7J8CI51"/>
<feature type="transmembrane region" description="Helical" evidence="2">
    <location>
        <begin position="157"/>
        <end position="175"/>
    </location>
</feature>
<keyword evidence="2" id="KW-0472">Membrane</keyword>
<sequence>MADKGKKGKGAAAAPAAPAPTTATPPPSKSKEDNAEEEKEKKPTKSEQPKDEVGTRKGCRRYMWEFKDSNRQFWVMGHAVVKLFSVGCLIAAMIMFTGTSVHPLLTLIVTMEISIFCFFFVVYTLAIQRYLPFILWPVSVSEGQWGGAGGPRVFKSILCFFIPSGMTAIFSLGIVPEE</sequence>
<proteinExistence type="predicted"/>
<accession>A0A7J8CI51</accession>
<feature type="transmembrane region" description="Helical" evidence="2">
    <location>
        <begin position="104"/>
        <end position="126"/>
    </location>
</feature>
<dbReference type="EMBL" id="JACASE010000014">
    <property type="protein sequence ID" value="KAF6410452.1"/>
    <property type="molecule type" value="Genomic_DNA"/>
</dbReference>
<keyword evidence="4" id="KW-1185">Reference proteome</keyword>
<gene>
    <name evidence="3" type="ORF">HJG63_009001</name>
</gene>
<keyword evidence="2" id="KW-1133">Transmembrane helix</keyword>
<evidence type="ECO:0000313" key="3">
    <source>
        <dbReference type="EMBL" id="KAF6410452.1"/>
    </source>
</evidence>
<comment type="caution">
    <text evidence="3">The sequence shown here is derived from an EMBL/GenBank/DDBJ whole genome shotgun (WGS) entry which is preliminary data.</text>
</comment>
<feature type="region of interest" description="Disordered" evidence="1">
    <location>
        <begin position="1"/>
        <end position="54"/>
    </location>
</feature>
<organism evidence="3 4">
    <name type="scientific">Rousettus aegyptiacus</name>
    <name type="common">Egyptian fruit bat</name>
    <name type="synonym">Pteropus aegyptiacus</name>
    <dbReference type="NCBI Taxonomy" id="9407"/>
    <lineage>
        <taxon>Eukaryota</taxon>
        <taxon>Metazoa</taxon>
        <taxon>Chordata</taxon>
        <taxon>Craniata</taxon>
        <taxon>Vertebrata</taxon>
        <taxon>Euteleostomi</taxon>
        <taxon>Mammalia</taxon>
        <taxon>Eutheria</taxon>
        <taxon>Laurasiatheria</taxon>
        <taxon>Chiroptera</taxon>
        <taxon>Yinpterochiroptera</taxon>
        <taxon>Pteropodoidea</taxon>
        <taxon>Pteropodidae</taxon>
        <taxon>Rousettinae</taxon>
        <taxon>Rousettus</taxon>
    </lineage>
</organism>
<evidence type="ECO:0000256" key="2">
    <source>
        <dbReference type="SAM" id="Phobius"/>
    </source>
</evidence>
<protein>
    <recommendedName>
        <fullName evidence="5">CKLF like MARVEL transmembrane domain containing 2</fullName>
    </recommendedName>
</protein>
<keyword evidence="2" id="KW-0812">Transmembrane</keyword>
<feature type="compositionally biased region" description="Basic and acidic residues" evidence="1">
    <location>
        <begin position="29"/>
        <end position="54"/>
    </location>
</feature>
<evidence type="ECO:0000313" key="4">
    <source>
        <dbReference type="Proteomes" id="UP000593571"/>
    </source>
</evidence>
<dbReference type="Proteomes" id="UP000593571">
    <property type="component" value="Unassembled WGS sequence"/>
</dbReference>